<dbReference type="KEGG" id="bvz:BRAD3257_3864"/>
<dbReference type="OrthoDB" id="8251778at2"/>
<name>A0A2U3Q0J5_9BRAD</name>
<sequence>MAKQSHYPLASDEKHAEQVRKAIRESWEVLTLPRPDTFLGRRTHEPFPSEQGEGAQDRQPRRPR</sequence>
<feature type="region of interest" description="Disordered" evidence="1">
    <location>
        <begin position="37"/>
        <end position="64"/>
    </location>
</feature>
<dbReference type="Proteomes" id="UP000246085">
    <property type="component" value="Chromosome BRAD3257"/>
</dbReference>
<organism evidence="2 3">
    <name type="scientific">Bradyrhizobium vignae</name>
    <dbReference type="NCBI Taxonomy" id="1549949"/>
    <lineage>
        <taxon>Bacteria</taxon>
        <taxon>Pseudomonadati</taxon>
        <taxon>Pseudomonadota</taxon>
        <taxon>Alphaproteobacteria</taxon>
        <taxon>Hyphomicrobiales</taxon>
        <taxon>Nitrobacteraceae</taxon>
        <taxon>Bradyrhizobium</taxon>
    </lineage>
</organism>
<accession>A0A4Q0R3J9</accession>
<accession>A0A2U3Q0J5</accession>
<feature type="compositionally biased region" description="Basic and acidic residues" evidence="1">
    <location>
        <begin position="55"/>
        <end position="64"/>
    </location>
</feature>
<dbReference type="EMBL" id="LS398110">
    <property type="protein sequence ID" value="SPP94878.1"/>
    <property type="molecule type" value="Genomic_DNA"/>
</dbReference>
<evidence type="ECO:0000313" key="3">
    <source>
        <dbReference type="Proteomes" id="UP000246085"/>
    </source>
</evidence>
<proteinExistence type="predicted"/>
<evidence type="ECO:0000313" key="2">
    <source>
        <dbReference type="EMBL" id="SPP94878.1"/>
    </source>
</evidence>
<gene>
    <name evidence="2" type="ORF">BRAD3257_3864</name>
</gene>
<reference evidence="2 3" key="1">
    <citation type="submission" date="2018-03" db="EMBL/GenBank/DDBJ databases">
        <authorList>
            <person name="Gully D."/>
        </authorList>
    </citation>
    <scope>NUCLEOTIDE SEQUENCE [LARGE SCALE GENOMIC DNA]</scope>
    <source>
        <strain evidence="2">ORS3257</strain>
    </source>
</reference>
<evidence type="ECO:0000256" key="1">
    <source>
        <dbReference type="SAM" id="MobiDB-lite"/>
    </source>
</evidence>
<dbReference type="AlphaFoldDB" id="A0A2U3Q0J5"/>
<protein>
    <submittedName>
        <fullName evidence="2">Uncharacterized protein</fullName>
    </submittedName>
</protein>